<evidence type="ECO:0000256" key="5">
    <source>
        <dbReference type="ARBA" id="ARBA00023098"/>
    </source>
</evidence>
<protein>
    <recommendedName>
        <fullName evidence="7">UDP-3-O-acylglucosamine N-acyltransferase</fullName>
        <ecNumber evidence="7">2.3.1.191</ecNumber>
    </recommendedName>
</protein>
<comment type="similarity">
    <text evidence="7">Belongs to the transferase hexapeptide repeat family. LpxD subfamily.</text>
</comment>
<evidence type="ECO:0000313" key="9">
    <source>
        <dbReference type="EMBL" id="GAT62396.1"/>
    </source>
</evidence>
<dbReference type="GO" id="GO:0009245">
    <property type="term" value="P:lipid A biosynthetic process"/>
    <property type="evidence" value="ECO:0007669"/>
    <property type="project" value="UniProtKB-UniRule"/>
</dbReference>
<dbReference type="InterPro" id="IPR001451">
    <property type="entry name" value="Hexapep"/>
</dbReference>
<dbReference type="AlphaFoldDB" id="A0A161LIU0"/>
<dbReference type="UniPathway" id="UPA00973"/>
<dbReference type="InterPro" id="IPR020573">
    <property type="entry name" value="UDP_GlcNAc_AcTrfase_non-rep"/>
</dbReference>
<proteinExistence type="inferred from homology"/>
<sequence length="348" mass="37265">MEFSAQQIADFLHGEIIGDRDVKVNNLSKIDDSIPGTLSFLSNPKYSHFIYDCKAAIILVNNDFVPEKPISATLIKVENAYQSLASLLQLVDSFKKNKSGIEPLSYVSASAEIGAEPYIGAFSYIGDNVKTGKSVKIYPQSYIGDNVKIGDDVTIYAGAKIYANCVIGDRCVIHSGAVIGADGFGFAPTEDGSYNKIPQIGNVVLESDVEIGANTTVDRATMGSTIIHKGVKLDNLIQIAHNVEVGSNTVIAAQTGIAGSTKIGPNCMFGGQVGIPGHLHIEKGVKISAQAGITGNVKENSILLGSPAMPHMQFSKSYVYFKKLPELANTINNLQKEIEQLRNQIKAD</sequence>
<dbReference type="PANTHER" id="PTHR43378:SF2">
    <property type="entry name" value="UDP-3-O-ACYLGLUCOSAMINE N-ACYLTRANSFERASE 1, MITOCHONDRIAL-RELATED"/>
    <property type="match status" value="1"/>
</dbReference>
<dbReference type="EC" id="2.3.1.191" evidence="7"/>
<dbReference type="NCBIfam" id="TIGR01853">
    <property type="entry name" value="lipid_A_lpxD"/>
    <property type="match status" value="1"/>
</dbReference>
<dbReference type="HAMAP" id="MF_00523">
    <property type="entry name" value="LpxD"/>
    <property type="match status" value="1"/>
</dbReference>
<dbReference type="InterPro" id="IPR007691">
    <property type="entry name" value="LpxD"/>
</dbReference>
<dbReference type="Pfam" id="PF04613">
    <property type="entry name" value="LpxD"/>
    <property type="match status" value="1"/>
</dbReference>
<keyword evidence="5 7" id="KW-0443">Lipid metabolism</keyword>
<comment type="subunit">
    <text evidence="7">Homotrimer.</text>
</comment>
<accession>A0A161LIU0</accession>
<dbReference type="GO" id="GO:0016410">
    <property type="term" value="F:N-acyltransferase activity"/>
    <property type="evidence" value="ECO:0007669"/>
    <property type="project" value="InterPro"/>
</dbReference>
<comment type="catalytic activity">
    <reaction evidence="7">
        <text>a UDP-3-O-[(3R)-3-hydroxyacyl]-alpha-D-glucosamine + a (3R)-hydroxyacyl-[ACP] = a UDP-2-N,3-O-bis[(3R)-3-hydroxyacyl]-alpha-D-glucosamine + holo-[ACP] + H(+)</text>
        <dbReference type="Rhea" id="RHEA:53836"/>
        <dbReference type="Rhea" id="RHEA-COMP:9685"/>
        <dbReference type="Rhea" id="RHEA-COMP:9945"/>
        <dbReference type="ChEBI" id="CHEBI:15378"/>
        <dbReference type="ChEBI" id="CHEBI:64479"/>
        <dbReference type="ChEBI" id="CHEBI:78827"/>
        <dbReference type="ChEBI" id="CHEBI:137740"/>
        <dbReference type="ChEBI" id="CHEBI:137748"/>
        <dbReference type="EC" id="2.3.1.191"/>
    </reaction>
</comment>
<dbReference type="PANTHER" id="PTHR43378">
    <property type="entry name" value="UDP-3-O-ACYLGLUCOSAMINE N-ACYLTRANSFERASE"/>
    <property type="match status" value="1"/>
</dbReference>
<dbReference type="CDD" id="cd03352">
    <property type="entry name" value="LbH_LpxD"/>
    <property type="match status" value="1"/>
</dbReference>
<keyword evidence="1 7" id="KW-0444">Lipid biosynthesis</keyword>
<organism evidence="9 10">
    <name type="scientific">Paludibacter jiangxiensis</name>
    <dbReference type="NCBI Taxonomy" id="681398"/>
    <lineage>
        <taxon>Bacteria</taxon>
        <taxon>Pseudomonadati</taxon>
        <taxon>Bacteroidota</taxon>
        <taxon>Bacteroidia</taxon>
        <taxon>Bacteroidales</taxon>
        <taxon>Paludibacteraceae</taxon>
        <taxon>Paludibacter</taxon>
    </lineage>
</organism>
<dbReference type="RefSeq" id="WP_068702541.1">
    <property type="nucleotide sequence ID" value="NZ_BDCR01000001.1"/>
</dbReference>
<evidence type="ECO:0000256" key="3">
    <source>
        <dbReference type="ARBA" id="ARBA00022679"/>
    </source>
</evidence>
<dbReference type="EMBL" id="BDCR01000001">
    <property type="protein sequence ID" value="GAT62396.1"/>
    <property type="molecule type" value="Genomic_DNA"/>
</dbReference>
<comment type="caution">
    <text evidence="9">The sequence shown here is derived from an EMBL/GenBank/DDBJ whole genome shotgun (WGS) entry which is preliminary data.</text>
</comment>
<dbReference type="STRING" id="681398.PJIAN_1989"/>
<evidence type="ECO:0000313" key="10">
    <source>
        <dbReference type="Proteomes" id="UP000076586"/>
    </source>
</evidence>
<name>A0A161LIU0_9BACT</name>
<keyword evidence="2 7" id="KW-0441">Lipid A biosynthesis</keyword>
<comment type="function">
    <text evidence="7">Catalyzes the N-acylation of UDP-3-O-acylglucosamine using 3-hydroxyacyl-ACP as the acyl donor. Is involved in the biosynthesis of lipid A, a phosphorylated glycolipid that anchors the lipopolysaccharide to the outer membrane of the cell.</text>
</comment>
<feature type="domain" description="UDP-3-O-[3-hydroxymyristoyl] glucosamine N-acyltransferase non-repeat region" evidence="8">
    <location>
        <begin position="21"/>
        <end position="90"/>
    </location>
</feature>
<evidence type="ECO:0000256" key="7">
    <source>
        <dbReference type="HAMAP-Rule" id="MF_00523"/>
    </source>
</evidence>
<reference evidence="10" key="1">
    <citation type="submission" date="2016-04" db="EMBL/GenBank/DDBJ databases">
        <title>Draft genome sequence of Paludibacter jiangxiensis strain NM7.</title>
        <authorList>
            <person name="Qiu Y."/>
            <person name="Matsuura N."/>
            <person name="Ohashi A."/>
            <person name="Tourlousse M.D."/>
            <person name="Sekiguchi Y."/>
        </authorList>
    </citation>
    <scope>NUCLEOTIDE SEQUENCE [LARGE SCALE GENOMIC DNA]</scope>
    <source>
        <strain evidence="10">NM7</strain>
    </source>
</reference>
<keyword evidence="3 7" id="KW-0808">Transferase</keyword>
<evidence type="ECO:0000256" key="2">
    <source>
        <dbReference type="ARBA" id="ARBA00022556"/>
    </source>
</evidence>
<evidence type="ECO:0000256" key="4">
    <source>
        <dbReference type="ARBA" id="ARBA00022737"/>
    </source>
</evidence>
<dbReference type="OrthoDB" id="9784739at2"/>
<dbReference type="GO" id="GO:0016020">
    <property type="term" value="C:membrane"/>
    <property type="evidence" value="ECO:0007669"/>
    <property type="project" value="GOC"/>
</dbReference>
<comment type="pathway">
    <text evidence="7">Bacterial outer membrane biogenesis; LPS lipid A biosynthesis.</text>
</comment>
<feature type="active site" description="Proton acceptor" evidence="7">
    <location>
        <position position="241"/>
    </location>
</feature>
<dbReference type="InterPro" id="IPR011004">
    <property type="entry name" value="Trimer_LpxA-like_sf"/>
</dbReference>
<dbReference type="SUPFAM" id="SSF51161">
    <property type="entry name" value="Trimeric LpxA-like enzymes"/>
    <property type="match status" value="1"/>
</dbReference>
<dbReference type="Pfam" id="PF00132">
    <property type="entry name" value="Hexapep"/>
    <property type="match status" value="2"/>
</dbReference>
<dbReference type="Gene3D" id="2.160.10.10">
    <property type="entry name" value="Hexapeptide repeat proteins"/>
    <property type="match status" value="1"/>
</dbReference>
<dbReference type="Gene3D" id="3.40.1390.10">
    <property type="entry name" value="MurE/MurF, N-terminal domain"/>
    <property type="match status" value="1"/>
</dbReference>
<keyword evidence="4 7" id="KW-0677">Repeat</keyword>
<keyword evidence="10" id="KW-1185">Reference proteome</keyword>
<keyword evidence="6 7" id="KW-0012">Acyltransferase</keyword>
<dbReference type="GO" id="GO:0103118">
    <property type="term" value="F:UDP-3-O-[(3R)-3-hydroxyacyl]-glucosamine N-acyltransferase activity"/>
    <property type="evidence" value="ECO:0007669"/>
    <property type="project" value="UniProtKB-EC"/>
</dbReference>
<dbReference type="NCBIfam" id="NF002060">
    <property type="entry name" value="PRK00892.1"/>
    <property type="match status" value="1"/>
</dbReference>
<evidence type="ECO:0000259" key="8">
    <source>
        <dbReference type="Pfam" id="PF04613"/>
    </source>
</evidence>
<gene>
    <name evidence="7" type="primary">lpxD</name>
    <name evidence="9" type="ORF">PJIAN_1989</name>
</gene>
<evidence type="ECO:0000256" key="1">
    <source>
        <dbReference type="ARBA" id="ARBA00022516"/>
    </source>
</evidence>
<evidence type="ECO:0000256" key="6">
    <source>
        <dbReference type="ARBA" id="ARBA00023315"/>
    </source>
</evidence>
<reference evidence="10" key="2">
    <citation type="journal article" date="2017" name="Genome Announc.">
        <title>Draft genome sequence of Paludibacter jiangxiensis NM7(T), a propionate-producing fermentative bacterium.</title>
        <authorList>
            <person name="Qiu Y.-L."/>
            <person name="Tourlousse D.M."/>
            <person name="Matsuura N."/>
            <person name="Ohashi A."/>
            <person name="Sekiguchi Y."/>
        </authorList>
    </citation>
    <scope>NUCLEOTIDE SEQUENCE [LARGE SCALE GENOMIC DNA]</scope>
    <source>
        <strain evidence="10">NM7</strain>
    </source>
</reference>
<dbReference type="Proteomes" id="UP000076586">
    <property type="component" value="Unassembled WGS sequence"/>
</dbReference>